<evidence type="ECO:0000256" key="9">
    <source>
        <dbReference type="HAMAP-Rule" id="MF_00135"/>
    </source>
</evidence>
<keyword evidence="8 9" id="KW-0413">Isomerase</keyword>
<comment type="pathway">
    <text evidence="2 9">Amino-acid biosynthesis; L-tryptophan biosynthesis; L-tryptophan from chorismate: step 3/5.</text>
</comment>
<dbReference type="InterPro" id="IPR011060">
    <property type="entry name" value="RibuloseP-bd_barrel"/>
</dbReference>
<evidence type="ECO:0000256" key="5">
    <source>
        <dbReference type="ARBA" id="ARBA00022605"/>
    </source>
</evidence>
<comment type="similarity">
    <text evidence="9">Belongs to the TrpF family.</text>
</comment>
<dbReference type="EC" id="5.3.1.24" evidence="3 9"/>
<dbReference type="CDD" id="cd00405">
    <property type="entry name" value="PRAI"/>
    <property type="match status" value="1"/>
</dbReference>
<dbReference type="Gene3D" id="3.20.20.70">
    <property type="entry name" value="Aldolase class I"/>
    <property type="match status" value="1"/>
</dbReference>
<dbReference type="HAMAP" id="MF_00135">
    <property type="entry name" value="PRAI"/>
    <property type="match status" value="1"/>
</dbReference>
<dbReference type="EMBL" id="CP011376">
    <property type="protein sequence ID" value="AKG08141.1"/>
    <property type="molecule type" value="Genomic_DNA"/>
</dbReference>
<reference evidence="11 12" key="1">
    <citation type="submission" date="2015-05" db="EMBL/GenBank/DDBJ databases">
        <authorList>
            <person name="Dickey A."/>
            <person name="Clawson M."/>
            <person name="Bono J."/>
            <person name="Loy J.D."/>
        </authorList>
    </citation>
    <scope>NUCLEOTIDE SEQUENCE [LARGE SCALE GENOMIC DNA]</scope>
    <source>
        <strain evidence="11 12">22581</strain>
    </source>
</reference>
<dbReference type="Proteomes" id="UP000077465">
    <property type="component" value="Chromosome"/>
</dbReference>
<dbReference type="GO" id="GO:0004640">
    <property type="term" value="F:phosphoribosylanthranilate isomerase activity"/>
    <property type="evidence" value="ECO:0007669"/>
    <property type="project" value="UniProtKB-UniRule"/>
</dbReference>
<dbReference type="AlphaFoldDB" id="A0AAC8PWI8"/>
<protein>
    <recommendedName>
        <fullName evidence="4 9">N-(5'-phosphoribosyl)anthranilate isomerase</fullName>
        <shortName evidence="9">PRAI</shortName>
        <ecNumber evidence="3 9">5.3.1.24</ecNumber>
    </recommendedName>
</protein>
<comment type="catalytic activity">
    <reaction evidence="1 9">
        <text>N-(5-phospho-beta-D-ribosyl)anthranilate = 1-(2-carboxyphenylamino)-1-deoxy-D-ribulose 5-phosphate</text>
        <dbReference type="Rhea" id="RHEA:21540"/>
        <dbReference type="ChEBI" id="CHEBI:18277"/>
        <dbReference type="ChEBI" id="CHEBI:58613"/>
        <dbReference type="EC" id="5.3.1.24"/>
    </reaction>
</comment>
<gene>
    <name evidence="9" type="primary">trpF</name>
    <name evidence="11" type="ORF">AAX06_08310</name>
</gene>
<evidence type="ECO:0000256" key="4">
    <source>
        <dbReference type="ARBA" id="ARBA00022272"/>
    </source>
</evidence>
<evidence type="ECO:0000256" key="2">
    <source>
        <dbReference type="ARBA" id="ARBA00004664"/>
    </source>
</evidence>
<dbReference type="GO" id="GO:0000162">
    <property type="term" value="P:L-tryptophan biosynthetic process"/>
    <property type="evidence" value="ECO:0007669"/>
    <property type="project" value="UniProtKB-UniRule"/>
</dbReference>
<dbReference type="Pfam" id="PF00697">
    <property type="entry name" value="PRAI"/>
    <property type="match status" value="1"/>
</dbReference>
<dbReference type="SUPFAM" id="SSF51366">
    <property type="entry name" value="Ribulose-phoshate binding barrel"/>
    <property type="match status" value="1"/>
</dbReference>
<keyword evidence="6 9" id="KW-0822">Tryptophan biosynthesis</keyword>
<evidence type="ECO:0000259" key="10">
    <source>
        <dbReference type="Pfam" id="PF00697"/>
    </source>
</evidence>
<evidence type="ECO:0000256" key="6">
    <source>
        <dbReference type="ARBA" id="ARBA00022822"/>
    </source>
</evidence>
<name>A0AAC8PWI8_9GAMM</name>
<evidence type="ECO:0000313" key="12">
    <source>
        <dbReference type="Proteomes" id="UP000077465"/>
    </source>
</evidence>
<keyword evidence="7 9" id="KW-0057">Aromatic amino acid biosynthesis</keyword>
<sequence length="218" mass="23688">MMKVKFCGFTRSEDLKAAVALGVDAVGLVFYPPSPRYVDIVAARSLVADLPPFMNVVALVVNMAEDEFVQLSNTVPFDVVQFHGDETAADCQRLANLTKKRWYKAIRVQESDTAESLLTQIHELKAHGASGVLLDAYHPDKFGGTGQAFDWNKIPTNSPLSIILAGGLTPDNVASITHDELANRLYGLDVSGGIEKAKGVKCAEKMSKFIDHARINPS</sequence>
<keyword evidence="5 9" id="KW-0028">Amino-acid biosynthesis</keyword>
<proteinExistence type="inferred from homology"/>
<dbReference type="InterPro" id="IPR044643">
    <property type="entry name" value="TrpF_fam"/>
</dbReference>
<evidence type="ECO:0000313" key="11">
    <source>
        <dbReference type="EMBL" id="AKG08141.1"/>
    </source>
</evidence>
<feature type="domain" description="N-(5'phosphoribosyl) anthranilate isomerase (PRAI)" evidence="10">
    <location>
        <begin position="5"/>
        <end position="211"/>
    </location>
</feature>
<evidence type="ECO:0000256" key="7">
    <source>
        <dbReference type="ARBA" id="ARBA00023141"/>
    </source>
</evidence>
<dbReference type="PANTHER" id="PTHR42894:SF1">
    <property type="entry name" value="N-(5'-PHOSPHORIBOSYL)ANTHRANILATE ISOMERASE"/>
    <property type="match status" value="1"/>
</dbReference>
<evidence type="ECO:0000256" key="3">
    <source>
        <dbReference type="ARBA" id="ARBA00012572"/>
    </source>
</evidence>
<dbReference type="InterPro" id="IPR013785">
    <property type="entry name" value="Aldolase_TIM"/>
</dbReference>
<evidence type="ECO:0000256" key="1">
    <source>
        <dbReference type="ARBA" id="ARBA00001164"/>
    </source>
</evidence>
<accession>A0AAC8PWI8</accession>
<dbReference type="RefSeq" id="WP_046696254.1">
    <property type="nucleotide sequence ID" value="NZ_CP011376.1"/>
</dbReference>
<organism evidence="11 12">
    <name type="scientific">Moraxella bovoculi</name>
    <dbReference type="NCBI Taxonomy" id="386891"/>
    <lineage>
        <taxon>Bacteria</taxon>
        <taxon>Pseudomonadati</taxon>
        <taxon>Pseudomonadota</taxon>
        <taxon>Gammaproteobacteria</taxon>
        <taxon>Moraxellales</taxon>
        <taxon>Moraxellaceae</taxon>
        <taxon>Moraxella</taxon>
    </lineage>
</organism>
<dbReference type="NCBIfam" id="NF002298">
    <property type="entry name" value="PRK01222.1-4"/>
    <property type="match status" value="1"/>
</dbReference>
<dbReference type="InterPro" id="IPR001240">
    <property type="entry name" value="PRAI_dom"/>
</dbReference>
<dbReference type="PANTHER" id="PTHR42894">
    <property type="entry name" value="N-(5'-PHOSPHORIBOSYL)ANTHRANILATE ISOMERASE"/>
    <property type="match status" value="1"/>
</dbReference>
<evidence type="ECO:0000256" key="8">
    <source>
        <dbReference type="ARBA" id="ARBA00023235"/>
    </source>
</evidence>